<sequence>MPRRTRRDALRLCGLGAGAALAGCLGDAENDDEPDDPMSIEEDPPEEPNEAEESPELVDATTVHLEPTLSAPDWYVESESTTAAVTVLDSEKRVREAIDLAARTGDRHDGATSLVASTDFETSVLLLVETVGPNTCYRSVDVSEVQVRGPLVLTLDDETSGNESASTSDDEALIRADTAAVDTCEDDAGDGGVGAGQALTFPAALVRVTVDGPVPDTAKVTVTDGWGQTSTVSASASGTPLNGATTVPGHVRPDGEPATIPAPLTCEDESFERHGQYVPEKRVEWGTATGEDGAPRFEMRVDRTSVRRGESVTVTMTNATDREQYTGIWRKYNLQVRTEAGWQDVRGAPDGGSIAYTDEAVVHEPGEGFEWTIEITPQGILDGPYGKDFAVCPGLPAGRYRFLFWEPAVAVAFDLRR</sequence>
<feature type="compositionally biased region" description="Acidic residues" evidence="1">
    <location>
        <begin position="28"/>
        <end position="55"/>
    </location>
</feature>
<dbReference type="OrthoDB" id="167544at2157"/>
<dbReference type="EMBL" id="OBEJ01000006">
    <property type="protein sequence ID" value="SNZ17685.1"/>
    <property type="molecule type" value="Genomic_DNA"/>
</dbReference>
<keyword evidence="3" id="KW-1185">Reference proteome</keyword>
<evidence type="ECO:0000313" key="2">
    <source>
        <dbReference type="EMBL" id="SNZ17685.1"/>
    </source>
</evidence>
<feature type="region of interest" description="Disordered" evidence="1">
    <location>
        <begin position="24"/>
        <end position="55"/>
    </location>
</feature>
<organism evidence="2 3">
    <name type="scientific">Natronoarchaeum philippinense</name>
    <dbReference type="NCBI Taxonomy" id="558529"/>
    <lineage>
        <taxon>Archaea</taxon>
        <taxon>Methanobacteriati</taxon>
        <taxon>Methanobacteriota</taxon>
        <taxon>Stenosarchaea group</taxon>
        <taxon>Halobacteria</taxon>
        <taxon>Halobacteriales</taxon>
        <taxon>Natronoarchaeaceae</taxon>
    </lineage>
</organism>
<proteinExistence type="predicted"/>
<dbReference type="InterPro" id="IPR006311">
    <property type="entry name" value="TAT_signal"/>
</dbReference>
<accession>A0A285P7G9</accession>
<evidence type="ECO:0000313" key="3">
    <source>
        <dbReference type="Proteomes" id="UP000219453"/>
    </source>
</evidence>
<evidence type="ECO:0000256" key="1">
    <source>
        <dbReference type="SAM" id="MobiDB-lite"/>
    </source>
</evidence>
<protein>
    <submittedName>
        <fullName evidence="2">Uncharacterized protein</fullName>
    </submittedName>
</protein>
<gene>
    <name evidence="2" type="ORF">SAMN06269185_3085</name>
</gene>
<reference evidence="2 3" key="1">
    <citation type="submission" date="2017-09" db="EMBL/GenBank/DDBJ databases">
        <authorList>
            <person name="Ehlers B."/>
            <person name="Leendertz F.H."/>
        </authorList>
    </citation>
    <scope>NUCLEOTIDE SEQUENCE [LARGE SCALE GENOMIC DNA]</scope>
    <source>
        <strain evidence="2 3">DSM 27208</strain>
    </source>
</reference>
<dbReference type="PROSITE" id="PS51318">
    <property type="entry name" value="TAT"/>
    <property type="match status" value="1"/>
</dbReference>
<dbReference type="PROSITE" id="PS51257">
    <property type="entry name" value="PROKAR_LIPOPROTEIN"/>
    <property type="match status" value="1"/>
</dbReference>
<dbReference type="Proteomes" id="UP000219453">
    <property type="component" value="Unassembled WGS sequence"/>
</dbReference>
<name>A0A285P7G9_NATPI</name>
<dbReference type="AlphaFoldDB" id="A0A285P7G9"/>
<dbReference type="RefSeq" id="WP_097009973.1">
    <property type="nucleotide sequence ID" value="NZ_OBEJ01000006.1"/>
</dbReference>